<comment type="caution">
    <text evidence="1">The sequence shown here is derived from an EMBL/GenBank/DDBJ whole genome shotgun (WGS) entry which is preliminary data.</text>
</comment>
<dbReference type="RefSeq" id="WP_113933083.1">
    <property type="nucleotide sequence ID" value="NZ_JACCEU010000005.1"/>
</dbReference>
<evidence type="ECO:0000313" key="2">
    <source>
        <dbReference type="Proteomes" id="UP000253628"/>
    </source>
</evidence>
<proteinExistence type="predicted"/>
<keyword evidence="2" id="KW-1185">Reference proteome</keyword>
<name>A0A366HFE5_9BURK</name>
<protein>
    <submittedName>
        <fullName evidence="1">Uncharacterized protein</fullName>
    </submittedName>
</protein>
<dbReference type="EMBL" id="QNRQ01000004">
    <property type="protein sequence ID" value="RBP40125.1"/>
    <property type="molecule type" value="Genomic_DNA"/>
</dbReference>
<accession>A0A366HFE5</accession>
<organism evidence="1 2">
    <name type="scientific">Eoetvoesiella caeni</name>
    <dbReference type="NCBI Taxonomy" id="645616"/>
    <lineage>
        <taxon>Bacteria</taxon>
        <taxon>Pseudomonadati</taxon>
        <taxon>Pseudomonadota</taxon>
        <taxon>Betaproteobacteria</taxon>
        <taxon>Burkholderiales</taxon>
        <taxon>Alcaligenaceae</taxon>
        <taxon>Eoetvoesiella</taxon>
    </lineage>
</organism>
<sequence>MDRNQTNWIDPATARRLLLEYRQALAVKGASEIERQIDRHTRLGISRKTIENWLHDADSTPSPQTLKIVLRFLQTEHFQKMVPRTRDYLEADARLYRRGAALFDLHGAQDLDANEYARLNSLIDGWWSGPVSQRDMGTHETSYLHTDLVPGQPFSRMFLCMRAEHLLMGSGIVFPLKGSEEADRFEARIWSRSTLQENVMTIMSAMSSPRNGGLMLVYQDHDQPHRILHETFFPADENLVPEEVRSTFESWRGDAIPHDPTGRIEA</sequence>
<dbReference type="AlphaFoldDB" id="A0A366HFE5"/>
<dbReference type="Proteomes" id="UP000253628">
    <property type="component" value="Unassembled WGS sequence"/>
</dbReference>
<evidence type="ECO:0000313" key="1">
    <source>
        <dbReference type="EMBL" id="RBP40125.1"/>
    </source>
</evidence>
<reference evidence="1 2" key="1">
    <citation type="submission" date="2018-06" db="EMBL/GenBank/DDBJ databases">
        <title>Genomic Encyclopedia of Type Strains, Phase IV (KMG-IV): sequencing the most valuable type-strain genomes for metagenomic binning, comparative biology and taxonomic classification.</title>
        <authorList>
            <person name="Goeker M."/>
        </authorList>
    </citation>
    <scope>NUCLEOTIDE SEQUENCE [LARGE SCALE GENOMIC DNA]</scope>
    <source>
        <strain evidence="1 2">DSM 25520</strain>
    </source>
</reference>
<gene>
    <name evidence="1" type="ORF">DFR37_104222</name>
</gene>